<keyword evidence="3" id="KW-1185">Reference proteome</keyword>
<dbReference type="Proteomes" id="UP001189429">
    <property type="component" value="Unassembled WGS sequence"/>
</dbReference>
<reference evidence="2" key="1">
    <citation type="submission" date="2023-10" db="EMBL/GenBank/DDBJ databases">
        <authorList>
            <person name="Chen Y."/>
            <person name="Shah S."/>
            <person name="Dougan E. K."/>
            <person name="Thang M."/>
            <person name="Chan C."/>
        </authorList>
    </citation>
    <scope>NUCLEOTIDE SEQUENCE [LARGE SCALE GENOMIC DNA]</scope>
</reference>
<organism evidence="2 3">
    <name type="scientific">Prorocentrum cordatum</name>
    <dbReference type="NCBI Taxonomy" id="2364126"/>
    <lineage>
        <taxon>Eukaryota</taxon>
        <taxon>Sar</taxon>
        <taxon>Alveolata</taxon>
        <taxon>Dinophyceae</taxon>
        <taxon>Prorocentrales</taxon>
        <taxon>Prorocentraceae</taxon>
        <taxon>Prorocentrum</taxon>
    </lineage>
</organism>
<feature type="region of interest" description="Disordered" evidence="1">
    <location>
        <begin position="27"/>
        <end position="58"/>
    </location>
</feature>
<accession>A0ABN9QK99</accession>
<proteinExistence type="predicted"/>
<feature type="compositionally biased region" description="Low complexity" evidence="1">
    <location>
        <begin position="41"/>
        <end position="58"/>
    </location>
</feature>
<name>A0ABN9QK99_9DINO</name>
<gene>
    <name evidence="2" type="ORF">PCOR1329_LOCUS12691</name>
</gene>
<dbReference type="EMBL" id="CAUYUJ010003725">
    <property type="protein sequence ID" value="CAK0806499.1"/>
    <property type="molecule type" value="Genomic_DNA"/>
</dbReference>
<comment type="caution">
    <text evidence="2">The sequence shown here is derived from an EMBL/GenBank/DDBJ whole genome shotgun (WGS) entry which is preliminary data.</text>
</comment>
<protein>
    <submittedName>
        <fullName evidence="2">Uncharacterized protein</fullName>
    </submittedName>
</protein>
<evidence type="ECO:0000313" key="2">
    <source>
        <dbReference type="EMBL" id="CAK0806499.1"/>
    </source>
</evidence>
<sequence>MVATQLELQVKAEAFDRQFAQKLDAYGHGSVPQQPRGLSDAAAPQRNASAAPARQEFPDLGSLGDGLLDALGARAEQVAPDMTALDVANIFHAYALLLSPPSEGLLEALGRRAQQTAGDMGGREVASVLDAFARLGETPQVAAEGHIGAGRS</sequence>
<evidence type="ECO:0000256" key="1">
    <source>
        <dbReference type="SAM" id="MobiDB-lite"/>
    </source>
</evidence>
<evidence type="ECO:0000313" key="3">
    <source>
        <dbReference type="Proteomes" id="UP001189429"/>
    </source>
</evidence>